<evidence type="ECO:0000256" key="1">
    <source>
        <dbReference type="ARBA" id="ARBA00023224"/>
    </source>
</evidence>
<dbReference type="AlphaFoldDB" id="A0A517DNN2"/>
<keyword evidence="5" id="KW-1185">Reference proteome</keyword>
<proteinExistence type="predicted"/>
<keyword evidence="1 2" id="KW-0807">Transducer</keyword>
<evidence type="ECO:0000313" key="5">
    <source>
        <dbReference type="Proteomes" id="UP000320776"/>
    </source>
</evidence>
<evidence type="ECO:0000313" key="4">
    <source>
        <dbReference type="EMBL" id="QDR78952.1"/>
    </source>
</evidence>
<dbReference type="Pfam" id="PF00015">
    <property type="entry name" value="MCPsignal"/>
    <property type="match status" value="1"/>
</dbReference>
<gene>
    <name evidence="4" type="primary">yfmS_1</name>
    <name evidence="4" type="ORF">SPTER_02030</name>
</gene>
<accession>A0A517DNN2</accession>
<dbReference type="InterPro" id="IPR004089">
    <property type="entry name" value="MCPsignal_dom"/>
</dbReference>
<reference evidence="4 5" key="1">
    <citation type="submission" date="2019-02" db="EMBL/GenBank/DDBJ databases">
        <title>Closed genome of Sporomusa termitida DSM 4440.</title>
        <authorList>
            <person name="Poehlein A."/>
            <person name="Daniel R."/>
        </authorList>
    </citation>
    <scope>NUCLEOTIDE SEQUENCE [LARGE SCALE GENOMIC DNA]</scope>
    <source>
        <strain evidence="4 5">DSM 4440</strain>
    </source>
</reference>
<feature type="domain" description="Methyl-accepting transducer" evidence="3">
    <location>
        <begin position="135"/>
        <end position="280"/>
    </location>
</feature>
<organism evidence="4 5">
    <name type="scientific">Sporomusa termitida</name>
    <dbReference type="NCBI Taxonomy" id="2377"/>
    <lineage>
        <taxon>Bacteria</taxon>
        <taxon>Bacillati</taxon>
        <taxon>Bacillota</taxon>
        <taxon>Negativicutes</taxon>
        <taxon>Selenomonadales</taxon>
        <taxon>Sporomusaceae</taxon>
        <taxon>Sporomusa</taxon>
    </lineage>
</organism>
<dbReference type="PROSITE" id="PS50111">
    <property type="entry name" value="CHEMOTAXIS_TRANSDUC_2"/>
    <property type="match status" value="1"/>
</dbReference>
<evidence type="ECO:0000259" key="3">
    <source>
        <dbReference type="PROSITE" id="PS50111"/>
    </source>
</evidence>
<protein>
    <submittedName>
        <fullName evidence="4">Sensory transducer protein YfmS</fullName>
    </submittedName>
</protein>
<dbReference type="SUPFAM" id="SSF58104">
    <property type="entry name" value="Methyl-accepting chemotaxis protein (MCP) signaling domain"/>
    <property type="match status" value="1"/>
</dbReference>
<dbReference type="KEGG" id="sted:SPTER_02030"/>
<dbReference type="GO" id="GO:0016020">
    <property type="term" value="C:membrane"/>
    <property type="evidence" value="ECO:0007669"/>
    <property type="project" value="InterPro"/>
</dbReference>
<evidence type="ECO:0000256" key="2">
    <source>
        <dbReference type="PROSITE-ProRule" id="PRU00284"/>
    </source>
</evidence>
<dbReference type="Gene3D" id="1.10.287.950">
    <property type="entry name" value="Methyl-accepting chemotaxis protein"/>
    <property type="match status" value="1"/>
</dbReference>
<dbReference type="SUPFAM" id="SSF103190">
    <property type="entry name" value="Sensory domain-like"/>
    <property type="match status" value="1"/>
</dbReference>
<dbReference type="Proteomes" id="UP000320776">
    <property type="component" value="Chromosome"/>
</dbReference>
<dbReference type="PANTHER" id="PTHR32089:SF112">
    <property type="entry name" value="LYSOZYME-LIKE PROTEIN-RELATED"/>
    <property type="match status" value="1"/>
</dbReference>
<sequence>MQPNTKEDILASVLRTYPIFLQTLPYNIGVTITDREKYLAFVPPENLNLQIPVGQPIREGSLVDRAMKEQRKIFMKVDKSARGLPYIGCANPIIDNGGEVVGAYAISLPVDKYEKTREMSTELHRQMRCIAATCENVAAQAEEIAAVIKTLLQIVQGSQTYAKNTGDLLFSLKEIVSQTNLLGLNASIEAARAGKFGQGFHVVAAEMRKLAGQGAESVKSGVTTVGMIQSNSTRITAEVHTVDQAVTVIANAMTNLSAVSQQVCVLANELDLVTKELNDL</sequence>
<dbReference type="GO" id="GO:0007165">
    <property type="term" value="P:signal transduction"/>
    <property type="evidence" value="ECO:0007669"/>
    <property type="project" value="UniProtKB-KW"/>
</dbReference>
<dbReference type="SMART" id="SM00283">
    <property type="entry name" value="MA"/>
    <property type="match status" value="1"/>
</dbReference>
<dbReference type="InterPro" id="IPR029151">
    <property type="entry name" value="Sensor-like_sf"/>
</dbReference>
<dbReference type="EMBL" id="CP036259">
    <property type="protein sequence ID" value="QDR78952.1"/>
    <property type="molecule type" value="Genomic_DNA"/>
</dbReference>
<name>A0A517DNN2_9FIRM</name>
<dbReference type="OrthoDB" id="9807021at2"/>
<dbReference type="RefSeq" id="WP_144348660.1">
    <property type="nucleotide sequence ID" value="NZ_CP036259.1"/>
</dbReference>
<dbReference type="PANTHER" id="PTHR32089">
    <property type="entry name" value="METHYL-ACCEPTING CHEMOTAXIS PROTEIN MCPB"/>
    <property type="match status" value="1"/>
</dbReference>